<evidence type="ECO:0000256" key="1">
    <source>
        <dbReference type="ARBA" id="ARBA00010748"/>
    </source>
</evidence>
<evidence type="ECO:0000256" key="3">
    <source>
        <dbReference type="ARBA" id="ARBA00022723"/>
    </source>
</evidence>
<name>A0A7C2ZHB6_9AQUI</name>
<evidence type="ECO:0000256" key="2">
    <source>
        <dbReference type="ARBA" id="ARBA00022596"/>
    </source>
</evidence>
<accession>A0A7C2ZHB6</accession>
<dbReference type="PROSITE" id="PS01249">
    <property type="entry name" value="HYPA"/>
    <property type="match status" value="1"/>
</dbReference>
<dbReference type="PIRSF" id="PIRSF004761">
    <property type="entry name" value="Hydrgn_mat_HypA"/>
    <property type="match status" value="1"/>
</dbReference>
<comment type="caution">
    <text evidence="6">The sequence shown here is derived from an EMBL/GenBank/DDBJ whole genome shotgun (WGS) entry which is preliminary data.</text>
</comment>
<dbReference type="PANTHER" id="PTHR34535">
    <property type="entry name" value="HYDROGENASE MATURATION FACTOR HYPA"/>
    <property type="match status" value="1"/>
</dbReference>
<dbReference type="AlphaFoldDB" id="A0A7C2ZHB6"/>
<dbReference type="NCBIfam" id="TIGR00100">
    <property type="entry name" value="hypA"/>
    <property type="match status" value="1"/>
</dbReference>
<comment type="function">
    <text evidence="5">Involved in the maturation of [NiFe] hydrogenases. Required for nickel insertion into the metal center of the hydrogenase.</text>
</comment>
<keyword evidence="2 5" id="KW-0533">Nickel</keyword>
<dbReference type="GO" id="GO:0008270">
    <property type="term" value="F:zinc ion binding"/>
    <property type="evidence" value="ECO:0007669"/>
    <property type="project" value="UniProtKB-UniRule"/>
</dbReference>
<dbReference type="Pfam" id="PF01155">
    <property type="entry name" value="HypA"/>
    <property type="match status" value="1"/>
</dbReference>
<dbReference type="Gene3D" id="3.30.2320.80">
    <property type="match status" value="1"/>
</dbReference>
<dbReference type="InterPro" id="IPR020538">
    <property type="entry name" value="Hydgase_Ni_incorp_HypA/HybF_CS"/>
</dbReference>
<evidence type="ECO:0000313" key="6">
    <source>
        <dbReference type="EMBL" id="HEW46206.1"/>
    </source>
</evidence>
<sequence>MHEFSIVQSLLEVIEEEAKRHKAQRVLKVELLVGVLSGVEPHLLELAFNTFKEGTIAEKAELLLEIERLRLWCEDCKREYEKEELNLLCPACGSLNTHIKGGQDLFLKSLELECEDEVKGKA</sequence>
<gene>
    <name evidence="5 6" type="primary">hypA</name>
    <name evidence="6" type="ORF">ENO47_06020</name>
</gene>
<evidence type="ECO:0000256" key="5">
    <source>
        <dbReference type="HAMAP-Rule" id="MF_00213"/>
    </source>
</evidence>
<protein>
    <recommendedName>
        <fullName evidence="5">Hydrogenase maturation factor HypA</fullName>
    </recommendedName>
</protein>
<evidence type="ECO:0000256" key="4">
    <source>
        <dbReference type="ARBA" id="ARBA00022833"/>
    </source>
</evidence>
<dbReference type="InterPro" id="IPR000688">
    <property type="entry name" value="HypA/HybF"/>
</dbReference>
<keyword evidence="3 5" id="KW-0479">Metal-binding</keyword>
<reference evidence="6" key="1">
    <citation type="journal article" date="2020" name="mSystems">
        <title>Genome- and Community-Level Interaction Insights into Carbon Utilization and Element Cycling Functions of Hydrothermarchaeota in Hydrothermal Sediment.</title>
        <authorList>
            <person name="Zhou Z."/>
            <person name="Liu Y."/>
            <person name="Xu W."/>
            <person name="Pan J."/>
            <person name="Luo Z.H."/>
            <person name="Li M."/>
        </authorList>
    </citation>
    <scope>NUCLEOTIDE SEQUENCE [LARGE SCALE GENOMIC DNA]</scope>
    <source>
        <strain evidence="6">SpSt-132</strain>
    </source>
</reference>
<feature type="binding site" evidence="5">
    <location>
        <position position="2"/>
    </location>
    <ligand>
        <name>Ni(2+)</name>
        <dbReference type="ChEBI" id="CHEBI:49786"/>
    </ligand>
</feature>
<comment type="similarity">
    <text evidence="1 5">Belongs to the HypA/HybF family.</text>
</comment>
<dbReference type="GO" id="GO:0051604">
    <property type="term" value="P:protein maturation"/>
    <property type="evidence" value="ECO:0007669"/>
    <property type="project" value="InterPro"/>
</dbReference>
<dbReference type="PANTHER" id="PTHR34535:SF3">
    <property type="entry name" value="HYDROGENASE MATURATION FACTOR HYPA"/>
    <property type="match status" value="1"/>
</dbReference>
<keyword evidence="4 5" id="KW-0862">Zinc</keyword>
<dbReference type="GO" id="GO:0016151">
    <property type="term" value="F:nickel cation binding"/>
    <property type="evidence" value="ECO:0007669"/>
    <property type="project" value="UniProtKB-UniRule"/>
</dbReference>
<dbReference type="EMBL" id="DSFP01000051">
    <property type="protein sequence ID" value="HEW46206.1"/>
    <property type="molecule type" value="Genomic_DNA"/>
</dbReference>
<organism evidence="6">
    <name type="scientific">Hydrogenobacter sp</name>
    <dbReference type="NCBI Taxonomy" id="2152829"/>
    <lineage>
        <taxon>Bacteria</taxon>
        <taxon>Pseudomonadati</taxon>
        <taxon>Aquificota</taxon>
        <taxon>Aquificia</taxon>
        <taxon>Aquificales</taxon>
        <taxon>Aquificaceae</taxon>
        <taxon>Hydrogenobacter</taxon>
    </lineage>
</organism>
<dbReference type="HAMAP" id="MF_00213">
    <property type="entry name" value="HypA_HybF"/>
    <property type="match status" value="1"/>
</dbReference>
<feature type="binding site" evidence="5">
    <location>
        <position position="73"/>
    </location>
    <ligand>
        <name>Zn(2+)</name>
        <dbReference type="ChEBI" id="CHEBI:29105"/>
    </ligand>
</feature>
<feature type="binding site" evidence="5">
    <location>
        <position position="76"/>
    </location>
    <ligand>
        <name>Zn(2+)</name>
        <dbReference type="ChEBI" id="CHEBI:29105"/>
    </ligand>
</feature>
<proteinExistence type="inferred from homology"/>
<feature type="binding site" evidence="5">
    <location>
        <position position="92"/>
    </location>
    <ligand>
        <name>Zn(2+)</name>
        <dbReference type="ChEBI" id="CHEBI:29105"/>
    </ligand>
</feature>
<feature type="binding site" evidence="5">
    <location>
        <position position="89"/>
    </location>
    <ligand>
        <name>Zn(2+)</name>
        <dbReference type="ChEBI" id="CHEBI:29105"/>
    </ligand>
</feature>